<reference evidence="8" key="1">
    <citation type="submission" date="2021-08" db="EMBL/GenBank/DDBJ databases">
        <title>WGS assembly of Ceratopteris richardii.</title>
        <authorList>
            <person name="Marchant D.B."/>
            <person name="Chen G."/>
            <person name="Jenkins J."/>
            <person name="Shu S."/>
            <person name="Leebens-Mack J."/>
            <person name="Grimwood J."/>
            <person name="Schmutz J."/>
            <person name="Soltis P."/>
            <person name="Soltis D."/>
            <person name="Chen Z.-H."/>
        </authorList>
    </citation>
    <scope>NUCLEOTIDE SEQUENCE</scope>
    <source>
        <strain evidence="8">Whitten #5841</strain>
        <tissue evidence="8">Leaf</tissue>
    </source>
</reference>
<feature type="domain" description="HTH myb-type" evidence="7">
    <location>
        <begin position="274"/>
        <end position="333"/>
    </location>
</feature>
<protein>
    <recommendedName>
        <fullName evidence="7">HTH myb-type domain-containing protein</fullName>
    </recommendedName>
</protein>
<evidence type="ECO:0000256" key="1">
    <source>
        <dbReference type="ARBA" id="ARBA00004123"/>
    </source>
</evidence>
<dbReference type="InterPro" id="IPR058673">
    <property type="entry name" value="HHO5-like_N"/>
</dbReference>
<evidence type="ECO:0000313" key="8">
    <source>
        <dbReference type="EMBL" id="KAH7278509.1"/>
    </source>
</evidence>
<keyword evidence="9" id="KW-1185">Reference proteome</keyword>
<dbReference type="PANTHER" id="PTHR31003:SF19">
    <property type="entry name" value="MYB FAMILY TRANSCRIPTION FACTOR EFM"/>
    <property type="match status" value="1"/>
</dbReference>
<dbReference type="InterPro" id="IPR006447">
    <property type="entry name" value="Myb_dom_plants"/>
</dbReference>
<dbReference type="OrthoDB" id="1908613at2759"/>
<dbReference type="Pfam" id="PF26575">
    <property type="entry name" value="HHO5_N"/>
    <property type="match status" value="1"/>
</dbReference>
<dbReference type="NCBIfam" id="TIGR01557">
    <property type="entry name" value="myb_SHAQKYF"/>
    <property type="match status" value="1"/>
</dbReference>
<feature type="region of interest" description="Disordered" evidence="6">
    <location>
        <begin position="502"/>
        <end position="522"/>
    </location>
</feature>
<dbReference type="AlphaFoldDB" id="A0A8T2Q4A9"/>
<dbReference type="EMBL" id="CM035443">
    <property type="protein sequence ID" value="KAH7278508.1"/>
    <property type="molecule type" value="Genomic_DNA"/>
</dbReference>
<keyword evidence="4" id="KW-0804">Transcription</keyword>
<dbReference type="FunFam" id="1.10.10.60:FF:000002">
    <property type="entry name" value="Myb family transcription factor"/>
    <property type="match status" value="1"/>
</dbReference>
<dbReference type="Pfam" id="PF00249">
    <property type="entry name" value="Myb_DNA-binding"/>
    <property type="match status" value="1"/>
</dbReference>
<dbReference type="Gene3D" id="1.10.10.60">
    <property type="entry name" value="Homeodomain-like"/>
    <property type="match status" value="1"/>
</dbReference>
<gene>
    <name evidence="8" type="ORF">KP509_38G044700</name>
</gene>
<dbReference type="PROSITE" id="PS51294">
    <property type="entry name" value="HTH_MYB"/>
    <property type="match status" value="1"/>
</dbReference>
<dbReference type="GO" id="GO:0003700">
    <property type="term" value="F:DNA-binding transcription factor activity"/>
    <property type="evidence" value="ECO:0007669"/>
    <property type="project" value="InterPro"/>
</dbReference>
<evidence type="ECO:0000256" key="2">
    <source>
        <dbReference type="ARBA" id="ARBA00023015"/>
    </source>
</evidence>
<comment type="subcellular location">
    <subcellularLocation>
        <location evidence="1">Nucleus</location>
    </subcellularLocation>
</comment>
<keyword evidence="3" id="KW-0238">DNA-binding</keyword>
<evidence type="ECO:0000313" key="9">
    <source>
        <dbReference type="Proteomes" id="UP000825935"/>
    </source>
</evidence>
<dbReference type="Proteomes" id="UP000825935">
    <property type="component" value="Chromosome 38"/>
</dbReference>
<organism evidence="8 9">
    <name type="scientific">Ceratopteris richardii</name>
    <name type="common">Triangle waterfern</name>
    <dbReference type="NCBI Taxonomy" id="49495"/>
    <lineage>
        <taxon>Eukaryota</taxon>
        <taxon>Viridiplantae</taxon>
        <taxon>Streptophyta</taxon>
        <taxon>Embryophyta</taxon>
        <taxon>Tracheophyta</taxon>
        <taxon>Polypodiopsida</taxon>
        <taxon>Polypodiidae</taxon>
        <taxon>Polypodiales</taxon>
        <taxon>Pteridineae</taxon>
        <taxon>Pteridaceae</taxon>
        <taxon>Parkerioideae</taxon>
        <taxon>Ceratopteris</taxon>
    </lineage>
</organism>
<dbReference type="EMBL" id="CM035443">
    <property type="protein sequence ID" value="KAH7278509.1"/>
    <property type="molecule type" value="Genomic_DNA"/>
</dbReference>
<dbReference type="InterPro" id="IPR044787">
    <property type="entry name" value="HHO5-like"/>
</dbReference>
<sequence>MASSAELTLGAPYHGMTSNMTLGGSHVERALKLEYYLKALEDERKKIEAFKRELPFCMQLLSDEIEASKEQLSDCQEPFTKPYSTLTSMYQEGSSVRGDNMTPAFEEFMPIKRTDDKNDKGDECSASDTSMFSQLMKPIAATQTNYQGPAQEYYHGQQVDSSMLAMSYRGQDAMQTGRSKDIEVVKPVFNLENKRGAFLPFYGSKEESSREDFMEFASPHLKDRSSPPNTSGEITTSMRFGGPYQQHVDIKDVQDVTVSATTAHHKVIVGQTPQRKPRRCWSAELHRRFVHALQQLGGSEVATPKQIRELMKVDGLTNDEVKSHLQKYRLHTRRPNPANTNTHESSRPHTPQVVVLGGIWMAPEYATQATASANQVTAQPPTLRERQVTHAQATSSYSEESLVQVSPTVTVTPLQLRQEVVTRPPSLVSESPLHGRMRHISGVQHSSVPRQVNLEEVEKARELRSSQVGERLIHEERYDSQGMFRPHVYDLMLNHSLLNVASHESGDEDSEAENGRVYETPH</sequence>
<dbReference type="InterPro" id="IPR001005">
    <property type="entry name" value="SANT/Myb"/>
</dbReference>
<proteinExistence type="predicted"/>
<evidence type="ECO:0000256" key="6">
    <source>
        <dbReference type="SAM" id="MobiDB-lite"/>
    </source>
</evidence>
<evidence type="ECO:0000256" key="4">
    <source>
        <dbReference type="ARBA" id="ARBA00023163"/>
    </source>
</evidence>
<dbReference type="GO" id="GO:0003677">
    <property type="term" value="F:DNA binding"/>
    <property type="evidence" value="ECO:0007669"/>
    <property type="project" value="UniProtKB-KW"/>
</dbReference>
<dbReference type="PANTHER" id="PTHR31003">
    <property type="entry name" value="MYB FAMILY TRANSCRIPTION FACTOR"/>
    <property type="match status" value="1"/>
</dbReference>
<dbReference type="InterPro" id="IPR009057">
    <property type="entry name" value="Homeodomain-like_sf"/>
</dbReference>
<dbReference type="InterPro" id="IPR017930">
    <property type="entry name" value="Myb_dom"/>
</dbReference>
<feature type="compositionally biased region" description="Basic and acidic residues" evidence="6">
    <location>
        <begin position="513"/>
        <end position="522"/>
    </location>
</feature>
<keyword evidence="2" id="KW-0805">Transcription regulation</keyword>
<keyword evidence="5" id="KW-0539">Nucleus</keyword>
<evidence type="ECO:0000256" key="3">
    <source>
        <dbReference type="ARBA" id="ARBA00023125"/>
    </source>
</evidence>
<accession>A0A8T2Q4A9</accession>
<comment type="caution">
    <text evidence="8">The sequence shown here is derived from an EMBL/GenBank/DDBJ whole genome shotgun (WGS) entry which is preliminary data.</text>
</comment>
<dbReference type="SUPFAM" id="SSF46689">
    <property type="entry name" value="Homeodomain-like"/>
    <property type="match status" value="1"/>
</dbReference>
<dbReference type="GO" id="GO:0005634">
    <property type="term" value="C:nucleus"/>
    <property type="evidence" value="ECO:0007669"/>
    <property type="project" value="UniProtKB-SubCell"/>
</dbReference>
<name>A0A8T2Q4A9_CERRI</name>
<evidence type="ECO:0000256" key="5">
    <source>
        <dbReference type="ARBA" id="ARBA00023242"/>
    </source>
</evidence>
<evidence type="ECO:0000259" key="7">
    <source>
        <dbReference type="PROSITE" id="PS51294"/>
    </source>
</evidence>